<protein>
    <submittedName>
        <fullName evidence="2">Uncharacterized protein</fullName>
    </submittedName>
</protein>
<evidence type="ECO:0000313" key="2">
    <source>
        <dbReference type="EMBL" id="VFJ53662.1"/>
    </source>
</evidence>
<dbReference type="EMBL" id="CAADEX010000043">
    <property type="protein sequence ID" value="VFJ53662.1"/>
    <property type="molecule type" value="Genomic_DNA"/>
</dbReference>
<proteinExistence type="predicted"/>
<reference evidence="2" key="1">
    <citation type="submission" date="2019-02" db="EMBL/GenBank/DDBJ databases">
        <authorList>
            <person name="Gruber-Vodicka R. H."/>
            <person name="Seah K. B. B."/>
        </authorList>
    </citation>
    <scope>NUCLEOTIDE SEQUENCE</scope>
    <source>
        <strain evidence="2">BECK_DK47</strain>
    </source>
</reference>
<accession>A0A450SJP6</accession>
<name>A0A450SJP6_9GAMM</name>
<feature type="compositionally biased region" description="Basic and acidic residues" evidence="1">
    <location>
        <begin position="11"/>
        <end position="21"/>
    </location>
</feature>
<sequence length="46" mass="5302">MTSTRSLSDLGVRREGKRDRDQNLCKFEANSGLFNEDLRKFWPGLG</sequence>
<dbReference type="AlphaFoldDB" id="A0A450SJP6"/>
<evidence type="ECO:0000256" key="1">
    <source>
        <dbReference type="SAM" id="MobiDB-lite"/>
    </source>
</evidence>
<organism evidence="2">
    <name type="scientific">Candidatus Kentrum sp. DK</name>
    <dbReference type="NCBI Taxonomy" id="2126562"/>
    <lineage>
        <taxon>Bacteria</taxon>
        <taxon>Pseudomonadati</taxon>
        <taxon>Pseudomonadota</taxon>
        <taxon>Gammaproteobacteria</taxon>
        <taxon>Candidatus Kentrum</taxon>
    </lineage>
</organism>
<gene>
    <name evidence="2" type="ORF">BECKDK2373B_GA0170837_104317</name>
</gene>
<feature type="region of interest" description="Disordered" evidence="1">
    <location>
        <begin position="1"/>
        <end position="21"/>
    </location>
</feature>